<dbReference type="WBParaSite" id="ACAC_0001032201-mRNA-1">
    <property type="protein sequence ID" value="ACAC_0001032201-mRNA-1"/>
    <property type="gene ID" value="ACAC_0001032201"/>
</dbReference>
<dbReference type="Proteomes" id="UP000035642">
    <property type="component" value="Unassembled WGS sequence"/>
</dbReference>
<evidence type="ECO:0000313" key="2">
    <source>
        <dbReference type="WBParaSite" id="ACAC_0001032201-mRNA-1"/>
    </source>
</evidence>
<evidence type="ECO:0000313" key="1">
    <source>
        <dbReference type="Proteomes" id="UP000035642"/>
    </source>
</evidence>
<name>A0A0K0DGS7_ANGCA</name>
<reference evidence="2" key="2">
    <citation type="submission" date="2017-02" db="UniProtKB">
        <authorList>
            <consortium name="WormBaseParasite"/>
        </authorList>
    </citation>
    <scope>IDENTIFICATION</scope>
</reference>
<protein>
    <submittedName>
        <fullName evidence="2">Cytochrome P450</fullName>
    </submittedName>
</protein>
<dbReference type="Gene3D" id="1.20.120.1100">
    <property type="match status" value="1"/>
</dbReference>
<sequence length="90" mass="10071">MIDAVTAKSPELGKRMRSVLAENCVRLDGMSPAAVEYSKKVIHFVTHVMCSLTLGKQFCFDEAVKLHNEFQKLSAEDQAALKKKNPDVEF</sequence>
<reference evidence="1" key="1">
    <citation type="submission" date="2012-09" db="EMBL/GenBank/DDBJ databases">
        <authorList>
            <person name="Martin A.A."/>
        </authorList>
    </citation>
    <scope>NUCLEOTIDE SEQUENCE</scope>
</reference>
<organism evidence="1 2">
    <name type="scientific">Angiostrongylus cantonensis</name>
    <name type="common">Rat lungworm</name>
    <dbReference type="NCBI Taxonomy" id="6313"/>
    <lineage>
        <taxon>Eukaryota</taxon>
        <taxon>Metazoa</taxon>
        <taxon>Ecdysozoa</taxon>
        <taxon>Nematoda</taxon>
        <taxon>Chromadorea</taxon>
        <taxon>Rhabditida</taxon>
        <taxon>Rhabditina</taxon>
        <taxon>Rhabditomorpha</taxon>
        <taxon>Strongyloidea</taxon>
        <taxon>Metastrongylidae</taxon>
        <taxon>Angiostrongylus</taxon>
    </lineage>
</organism>
<proteinExistence type="predicted"/>
<accession>A0A0K0DGS7</accession>
<dbReference type="AlphaFoldDB" id="A0A0K0DGS7"/>
<keyword evidence="1" id="KW-1185">Reference proteome</keyword>